<dbReference type="PANTHER" id="PTHR13261">
    <property type="entry name" value="BRCA2 AND CDKN1A INTERACTING PROTEIN"/>
    <property type="match status" value="1"/>
</dbReference>
<evidence type="ECO:0000256" key="1">
    <source>
        <dbReference type="ARBA" id="ARBA00006781"/>
    </source>
</evidence>
<feature type="region of interest" description="Disordered" evidence="3">
    <location>
        <begin position="1"/>
        <end position="70"/>
    </location>
</feature>
<feature type="compositionally biased region" description="Acidic residues" evidence="3">
    <location>
        <begin position="50"/>
        <end position="70"/>
    </location>
</feature>
<keyword evidence="5" id="KW-1185">Reference proteome</keyword>
<organism evidence="4 5">
    <name type="scientific">Blastocystis sp. subtype 1 (strain ATCC 50177 / NandII)</name>
    <dbReference type="NCBI Taxonomy" id="478820"/>
    <lineage>
        <taxon>Eukaryota</taxon>
        <taxon>Sar</taxon>
        <taxon>Stramenopiles</taxon>
        <taxon>Bigyra</taxon>
        <taxon>Opalozoa</taxon>
        <taxon>Opalinata</taxon>
        <taxon>Blastocystidae</taxon>
        <taxon>Blastocystis</taxon>
    </lineage>
</organism>
<comment type="similarity">
    <text evidence="1 2">Belongs to the BCP1 family.</text>
</comment>
<dbReference type="EMBL" id="LXWW01000139">
    <property type="protein sequence ID" value="OAO15490.1"/>
    <property type="molecule type" value="Genomic_DNA"/>
</dbReference>
<dbReference type="OrthoDB" id="27543at2759"/>
<protein>
    <submittedName>
        <fullName evidence="4">BCCIP family protein</fullName>
    </submittedName>
</protein>
<feature type="compositionally biased region" description="Basic and acidic residues" evidence="3">
    <location>
        <begin position="7"/>
        <end position="17"/>
    </location>
</feature>
<reference evidence="4 5" key="1">
    <citation type="submission" date="2016-05" db="EMBL/GenBank/DDBJ databases">
        <title>Nuclear genome of Blastocystis sp. subtype 1 NandII.</title>
        <authorList>
            <person name="Gentekaki E."/>
            <person name="Curtis B."/>
            <person name="Stairs C."/>
            <person name="Eme L."/>
            <person name="Herman E."/>
            <person name="Klimes V."/>
            <person name="Arias M.C."/>
            <person name="Elias M."/>
            <person name="Hilliou F."/>
            <person name="Klute M."/>
            <person name="Malik S.-B."/>
            <person name="Pightling A."/>
            <person name="Rachubinski R."/>
            <person name="Salas D."/>
            <person name="Schlacht A."/>
            <person name="Suga H."/>
            <person name="Archibald J."/>
            <person name="Ball S.G."/>
            <person name="Clark G."/>
            <person name="Dacks J."/>
            <person name="Van Der Giezen M."/>
            <person name="Tsaousis A."/>
            <person name="Roger A."/>
        </authorList>
    </citation>
    <scope>NUCLEOTIDE SEQUENCE [LARGE SCALE GENOMIC DNA]</scope>
    <source>
        <strain evidence="5">ATCC 50177 / NandII</strain>
    </source>
</reference>
<evidence type="ECO:0000256" key="2">
    <source>
        <dbReference type="PIRNR" id="PIRNR028983"/>
    </source>
</evidence>
<dbReference type="AlphaFoldDB" id="A0A196SEK2"/>
<gene>
    <name evidence="4" type="ORF">AV274_2829</name>
</gene>
<dbReference type="PANTHER" id="PTHR13261:SF0">
    <property type="entry name" value="BRCA2 AND CDKN1A-INTERACTING PROTEIN"/>
    <property type="match status" value="1"/>
</dbReference>
<dbReference type="STRING" id="478820.A0A196SEK2"/>
<dbReference type="Pfam" id="PF13862">
    <property type="entry name" value="BCCIP"/>
    <property type="match status" value="1"/>
</dbReference>
<dbReference type="PIRSF" id="PIRSF028983">
    <property type="entry name" value="BCP1"/>
    <property type="match status" value="1"/>
</dbReference>
<feature type="compositionally biased region" description="Basic and acidic residues" evidence="3">
    <location>
        <begin position="36"/>
        <end position="45"/>
    </location>
</feature>
<proteinExistence type="inferred from homology"/>
<name>A0A196SEK2_BLAHN</name>
<accession>A0A196SEK2</accession>
<comment type="caution">
    <text evidence="4">The sequence shown here is derived from an EMBL/GenBank/DDBJ whole genome shotgun (WGS) entry which is preliminary data.</text>
</comment>
<dbReference type="Proteomes" id="UP000078348">
    <property type="component" value="Unassembled WGS sequence"/>
</dbReference>
<evidence type="ECO:0000313" key="4">
    <source>
        <dbReference type="EMBL" id="OAO15490.1"/>
    </source>
</evidence>
<sequence>MGKKRSRPVEEEKRDDAGASDSSVDEFDEEITFKPTTKEERKRQEQLLNYDEEEEEVEEEDEEEEDVDEDMVNVDFGFSDPKPAHFKSVRNFLRFLLMGSAKDVDFSPLADAVVNQVEAGSIVEVNGEEDAYAFLTVLHLQEYKENPTLKQVLSILKKRCPDELKSRFESYLSKQTGLLLNERMRNFPPEVVPPLYDSLEQDIDWALKNSDNKKAFKFDYLLVIASRFEEKPEREDKRARTEEAEIGYFHFEDVVLKKYAELSFSFNVQQLGDEELSESLQQSREVLVVPFSKFPKIVQEIQMLLME</sequence>
<evidence type="ECO:0000313" key="5">
    <source>
        <dbReference type="Proteomes" id="UP000078348"/>
    </source>
</evidence>
<evidence type="ECO:0000256" key="3">
    <source>
        <dbReference type="SAM" id="MobiDB-lite"/>
    </source>
</evidence>
<dbReference type="InterPro" id="IPR025602">
    <property type="entry name" value="BCP1_family"/>
</dbReference>
<dbReference type="GO" id="GO:0005634">
    <property type="term" value="C:nucleus"/>
    <property type="evidence" value="ECO:0007669"/>
    <property type="project" value="TreeGrafter"/>
</dbReference>